<protein>
    <submittedName>
        <fullName evidence="3">C4-dicarboxylate ABC transporter</fullName>
    </submittedName>
</protein>
<keyword evidence="1" id="KW-1133">Transmembrane helix</keyword>
<dbReference type="STRING" id="1794912.AXX12_18275"/>
<feature type="transmembrane region" description="Helical" evidence="1">
    <location>
        <begin position="398"/>
        <end position="420"/>
    </location>
</feature>
<dbReference type="AlphaFoldDB" id="A0A154BW01"/>
<feature type="transmembrane region" description="Helical" evidence="1">
    <location>
        <begin position="135"/>
        <end position="164"/>
    </location>
</feature>
<name>A0A154BW01_ANASB</name>
<keyword evidence="1" id="KW-0472">Membrane</keyword>
<keyword evidence="1" id="KW-0812">Transmembrane</keyword>
<feature type="transmembrane region" description="Helical" evidence="1">
    <location>
        <begin position="56"/>
        <end position="76"/>
    </location>
</feature>
<feature type="transmembrane region" description="Helical" evidence="1">
    <location>
        <begin position="272"/>
        <end position="291"/>
    </location>
</feature>
<dbReference type="Proteomes" id="UP000076268">
    <property type="component" value="Unassembled WGS sequence"/>
</dbReference>
<feature type="domain" description="Dicarboxylate carrier MatC N-terminal" evidence="2">
    <location>
        <begin position="1"/>
        <end position="148"/>
    </location>
</feature>
<sequence length="424" mass="43984">MSLPVISLIALAIAIIISCVSTLNIGALALGLSLIVGHYIGGMSVADILKGYPTSLLIMLAGTTFLFAIAQVNGTLTKVTKHVMKLAKGRVGMIPIVLFFIATIVSSIGAGGTTTAALMAPTVMVLAGEMRISRLLMAVMVINGTNAGTMSPIVPGGIIAAGIVGKMGVGDLSISMWLNTTLIHFAAGLIAYFLCGGMKLWKENGNLAQQQLLASMTIEPFNRDQKLTLAGIIIFIIGACGFKMDIGLGAFAIASTLALLRVVEEDKAIKAMPWGAILMVTGVTVLIQMMSKVGGMDLFASIMAKVSTPATVNIVAGTLSGVVSAYASTTGVVLPAFLPLAPLLIQKTGAPPADLIPLLNSIVSCGFIVDSSPLSTSGAIFLANAPAEDNKVKLFRNLLVWALSMAVVGSILCWLFFYILRIGA</sequence>
<feature type="transmembrane region" description="Helical" evidence="1">
    <location>
        <begin position="227"/>
        <end position="260"/>
    </location>
</feature>
<dbReference type="OrthoDB" id="2814158at2"/>
<evidence type="ECO:0000313" key="3">
    <source>
        <dbReference type="EMBL" id="KYZ77678.1"/>
    </source>
</evidence>
<dbReference type="EMBL" id="LSGP01000012">
    <property type="protein sequence ID" value="KYZ77678.1"/>
    <property type="molecule type" value="Genomic_DNA"/>
</dbReference>
<comment type="caution">
    <text evidence="3">The sequence shown here is derived from an EMBL/GenBank/DDBJ whole genome shotgun (WGS) entry which is preliminary data.</text>
</comment>
<dbReference type="RefSeq" id="WP_066238233.1">
    <property type="nucleotide sequence ID" value="NZ_LSGP01000012.1"/>
</dbReference>
<accession>A0A154BW01</accession>
<organism evidence="3 4">
    <name type="scientific">Anaerosporomusa subterranea</name>
    <dbReference type="NCBI Taxonomy" id="1794912"/>
    <lineage>
        <taxon>Bacteria</taxon>
        <taxon>Bacillati</taxon>
        <taxon>Bacillota</taxon>
        <taxon>Negativicutes</taxon>
        <taxon>Acetonemataceae</taxon>
        <taxon>Anaerosporomusa</taxon>
    </lineage>
</organism>
<feature type="transmembrane region" description="Helical" evidence="1">
    <location>
        <begin position="312"/>
        <end position="338"/>
    </location>
</feature>
<evidence type="ECO:0000259" key="2">
    <source>
        <dbReference type="Pfam" id="PF07158"/>
    </source>
</evidence>
<feature type="transmembrane region" description="Helical" evidence="1">
    <location>
        <begin position="6"/>
        <end position="35"/>
    </location>
</feature>
<feature type="transmembrane region" description="Helical" evidence="1">
    <location>
        <begin position="176"/>
        <end position="195"/>
    </location>
</feature>
<keyword evidence="4" id="KW-1185">Reference proteome</keyword>
<evidence type="ECO:0000313" key="4">
    <source>
        <dbReference type="Proteomes" id="UP000076268"/>
    </source>
</evidence>
<feature type="transmembrane region" description="Helical" evidence="1">
    <location>
        <begin position="96"/>
        <end position="123"/>
    </location>
</feature>
<reference evidence="3 4" key="1">
    <citation type="submission" date="2016-02" db="EMBL/GenBank/DDBJ databases">
        <title>Anaerosporomusa subterraneum gen. nov., sp. nov., a spore-forming obligate anaerobe isolated from saprolite.</title>
        <authorList>
            <person name="Choi J.K."/>
            <person name="Shah M."/>
            <person name="Yee N."/>
        </authorList>
    </citation>
    <scope>NUCLEOTIDE SEQUENCE [LARGE SCALE GENOMIC DNA]</scope>
    <source>
        <strain evidence="3 4">RU4</strain>
    </source>
</reference>
<dbReference type="Pfam" id="PF07158">
    <property type="entry name" value="MatC_N"/>
    <property type="match status" value="1"/>
</dbReference>
<gene>
    <name evidence="3" type="ORF">AXX12_18275</name>
</gene>
<dbReference type="InterPro" id="IPR009827">
    <property type="entry name" value="MatC_N"/>
</dbReference>
<proteinExistence type="predicted"/>
<evidence type="ECO:0000256" key="1">
    <source>
        <dbReference type="SAM" id="Phobius"/>
    </source>
</evidence>